<gene>
    <name evidence="3" type="ORF">QP229_11245</name>
</gene>
<dbReference type="PANTHER" id="PTHR43362:SF1">
    <property type="entry name" value="MANNITOL DEHYDROGENASE 2-RELATED"/>
    <property type="match status" value="1"/>
</dbReference>
<protein>
    <recommendedName>
        <fullName evidence="2">Mannitol dehydrogenase N-terminal domain-containing protein</fullName>
    </recommendedName>
</protein>
<dbReference type="EMBL" id="JASOIH010000198">
    <property type="protein sequence ID" value="MDK6900525.1"/>
    <property type="molecule type" value="Genomic_DNA"/>
</dbReference>
<name>A0AAW6XUU8_STRAG</name>
<reference evidence="3" key="1">
    <citation type="submission" date="2023-05" db="EMBL/GenBank/DDBJ databases">
        <title>Cataloging the Phylogenetic Diversity of Human Bladder Bacteria.</title>
        <authorList>
            <person name="Du J."/>
        </authorList>
    </citation>
    <scope>NUCLEOTIDE SEQUENCE</scope>
    <source>
        <strain evidence="3">UMB8703</strain>
    </source>
</reference>
<evidence type="ECO:0000259" key="2">
    <source>
        <dbReference type="Pfam" id="PF01232"/>
    </source>
</evidence>
<evidence type="ECO:0000313" key="3">
    <source>
        <dbReference type="EMBL" id="MDK6900525.1"/>
    </source>
</evidence>
<feature type="domain" description="Mannitol dehydrogenase N-terminal" evidence="2">
    <location>
        <begin position="4"/>
        <end position="108"/>
    </location>
</feature>
<organism evidence="3 4">
    <name type="scientific">Streptococcus agalactiae</name>
    <dbReference type="NCBI Taxonomy" id="1311"/>
    <lineage>
        <taxon>Bacteria</taxon>
        <taxon>Bacillati</taxon>
        <taxon>Bacillota</taxon>
        <taxon>Bacilli</taxon>
        <taxon>Lactobacillales</taxon>
        <taxon>Streptococcaceae</taxon>
        <taxon>Streptococcus</taxon>
    </lineage>
</organism>
<dbReference type="AlphaFoldDB" id="A0AAW6XUU8"/>
<dbReference type="GO" id="GO:0016616">
    <property type="term" value="F:oxidoreductase activity, acting on the CH-OH group of donors, NAD or NADP as acceptor"/>
    <property type="evidence" value="ECO:0007669"/>
    <property type="project" value="TreeGrafter"/>
</dbReference>
<dbReference type="InterPro" id="IPR036291">
    <property type="entry name" value="NAD(P)-bd_dom_sf"/>
</dbReference>
<dbReference type="Proteomes" id="UP001230629">
    <property type="component" value="Unassembled WGS sequence"/>
</dbReference>
<evidence type="ECO:0000313" key="4">
    <source>
        <dbReference type="Proteomes" id="UP001230629"/>
    </source>
</evidence>
<dbReference type="Gene3D" id="3.40.50.720">
    <property type="entry name" value="NAD(P)-binding Rossmann-like Domain"/>
    <property type="match status" value="1"/>
</dbReference>
<sequence length="108" mass="11579">PAVIGSIIDYLFAPDDPNAVVERMSSEDTKIVSLTVTEGGYNIDDETGKFRTDAKGAVHDAEHPEEPQTTFGFIVAALRRRKEAGLAPFTVMSCDNLPGNGNIARTAV</sequence>
<feature type="non-terminal residue" evidence="3">
    <location>
        <position position="108"/>
    </location>
</feature>
<evidence type="ECO:0000256" key="1">
    <source>
        <dbReference type="ARBA" id="ARBA00023002"/>
    </source>
</evidence>
<dbReference type="InterPro" id="IPR050988">
    <property type="entry name" value="Mannitol_DH/Oxidoreductase"/>
</dbReference>
<proteinExistence type="predicted"/>
<dbReference type="InterPro" id="IPR013131">
    <property type="entry name" value="Mannitol_DH_N"/>
</dbReference>
<dbReference type="PANTHER" id="PTHR43362">
    <property type="entry name" value="MANNITOL DEHYDROGENASE DSF1-RELATED"/>
    <property type="match status" value="1"/>
</dbReference>
<dbReference type="SUPFAM" id="SSF51735">
    <property type="entry name" value="NAD(P)-binding Rossmann-fold domains"/>
    <property type="match status" value="1"/>
</dbReference>
<dbReference type="Pfam" id="PF01232">
    <property type="entry name" value="Mannitol_dh"/>
    <property type="match status" value="1"/>
</dbReference>
<comment type="caution">
    <text evidence="3">The sequence shown here is derived from an EMBL/GenBank/DDBJ whole genome shotgun (WGS) entry which is preliminary data.</text>
</comment>
<feature type="non-terminal residue" evidence="3">
    <location>
        <position position="1"/>
    </location>
</feature>
<accession>A0AAW6XUU8</accession>
<keyword evidence="1" id="KW-0560">Oxidoreductase</keyword>
<dbReference type="RefSeq" id="WP_285312165.1">
    <property type="nucleotide sequence ID" value="NZ_JASOIH010000198.1"/>
</dbReference>